<sequence>MSPLYHVKSQIKALYARITLNRITTAFFLSSLIYCFAQGVMRSFLFSLDANYTSLLGGITGAAGIPVGNMTFLQGGLGHLHLRMCNDIPHGQTPYPCSDIFKSSSTVSLNATFPDSSLRQTIVRDNLHSGFSVAVVPDPTNSMTIQGIQLIGGDGTSVILNLQCTDILLFPQQILGYVRREDLTFIFLQIWLLIVSVFAIANDSVPHILTVMATRLLLSGWSIYAVWRTGLYNGRFQELVNSPNSPCGVNFFPTYFQIRKGIEIPDLLLNLTALFLSCYLSWRLLRVYSAQSFKCIGAPKHIVRINRFFLAVLACLQLEAFVLVAAMCLWLDILLHTALEKISEHTPAYKALFILTTLFLIPWIMAGWYGIRREMENLMIAFFVMAFLLIFGWSIMFYSLIYRWTFMEWPFLGCFTVASFILMSASVILAVICRLNFGNGLAEYIEAEDNLASSNFSPEVFPHDEETSSPSFDEKIGSDLPLPTYLEVPTLRFGSGSEFIASMHDPSTYPSRPRDFEPVRGPPLTSTFRGPFPL</sequence>
<dbReference type="EMBL" id="ML208324">
    <property type="protein sequence ID" value="TFK69795.1"/>
    <property type="molecule type" value="Genomic_DNA"/>
</dbReference>
<proteinExistence type="predicted"/>
<reference evidence="1 2" key="1">
    <citation type="journal article" date="2019" name="Nat. Ecol. Evol.">
        <title>Megaphylogeny resolves global patterns of mushroom evolution.</title>
        <authorList>
            <person name="Varga T."/>
            <person name="Krizsan K."/>
            <person name="Foldi C."/>
            <person name="Dima B."/>
            <person name="Sanchez-Garcia M."/>
            <person name="Sanchez-Ramirez S."/>
            <person name="Szollosi G.J."/>
            <person name="Szarkandi J.G."/>
            <person name="Papp V."/>
            <person name="Albert L."/>
            <person name="Andreopoulos W."/>
            <person name="Angelini C."/>
            <person name="Antonin V."/>
            <person name="Barry K.W."/>
            <person name="Bougher N.L."/>
            <person name="Buchanan P."/>
            <person name="Buyck B."/>
            <person name="Bense V."/>
            <person name="Catcheside P."/>
            <person name="Chovatia M."/>
            <person name="Cooper J."/>
            <person name="Damon W."/>
            <person name="Desjardin D."/>
            <person name="Finy P."/>
            <person name="Geml J."/>
            <person name="Haridas S."/>
            <person name="Hughes K."/>
            <person name="Justo A."/>
            <person name="Karasinski D."/>
            <person name="Kautmanova I."/>
            <person name="Kiss B."/>
            <person name="Kocsube S."/>
            <person name="Kotiranta H."/>
            <person name="LaButti K.M."/>
            <person name="Lechner B.E."/>
            <person name="Liimatainen K."/>
            <person name="Lipzen A."/>
            <person name="Lukacs Z."/>
            <person name="Mihaltcheva S."/>
            <person name="Morgado L.N."/>
            <person name="Niskanen T."/>
            <person name="Noordeloos M.E."/>
            <person name="Ohm R.A."/>
            <person name="Ortiz-Santana B."/>
            <person name="Ovrebo C."/>
            <person name="Racz N."/>
            <person name="Riley R."/>
            <person name="Savchenko A."/>
            <person name="Shiryaev A."/>
            <person name="Soop K."/>
            <person name="Spirin V."/>
            <person name="Szebenyi C."/>
            <person name="Tomsovsky M."/>
            <person name="Tulloss R.E."/>
            <person name="Uehling J."/>
            <person name="Grigoriev I.V."/>
            <person name="Vagvolgyi C."/>
            <person name="Papp T."/>
            <person name="Martin F.M."/>
            <person name="Miettinen O."/>
            <person name="Hibbett D.S."/>
            <person name="Nagy L.G."/>
        </authorList>
    </citation>
    <scope>NUCLEOTIDE SEQUENCE [LARGE SCALE GENOMIC DNA]</scope>
    <source>
        <strain evidence="1 2">NL-1719</strain>
    </source>
</reference>
<protein>
    <submittedName>
        <fullName evidence="1">Uncharacterized protein</fullName>
    </submittedName>
</protein>
<name>A0ACD3AVP4_9AGAR</name>
<organism evidence="1 2">
    <name type="scientific">Pluteus cervinus</name>
    <dbReference type="NCBI Taxonomy" id="181527"/>
    <lineage>
        <taxon>Eukaryota</taxon>
        <taxon>Fungi</taxon>
        <taxon>Dikarya</taxon>
        <taxon>Basidiomycota</taxon>
        <taxon>Agaricomycotina</taxon>
        <taxon>Agaricomycetes</taxon>
        <taxon>Agaricomycetidae</taxon>
        <taxon>Agaricales</taxon>
        <taxon>Pluteineae</taxon>
        <taxon>Pluteaceae</taxon>
        <taxon>Pluteus</taxon>
    </lineage>
</organism>
<dbReference type="Proteomes" id="UP000308600">
    <property type="component" value="Unassembled WGS sequence"/>
</dbReference>
<gene>
    <name evidence="1" type="ORF">BDN72DRAFT_896988</name>
</gene>
<evidence type="ECO:0000313" key="1">
    <source>
        <dbReference type="EMBL" id="TFK69795.1"/>
    </source>
</evidence>
<keyword evidence="2" id="KW-1185">Reference proteome</keyword>
<evidence type="ECO:0000313" key="2">
    <source>
        <dbReference type="Proteomes" id="UP000308600"/>
    </source>
</evidence>
<accession>A0ACD3AVP4</accession>